<feature type="transmembrane region" description="Helical" evidence="9">
    <location>
        <begin position="12"/>
        <end position="30"/>
    </location>
</feature>
<name>A0A7C2BLD0_9CREN</name>
<comment type="subcellular location">
    <subcellularLocation>
        <location evidence="2">Membrane</location>
        <topology evidence="2">Multi-pass membrane protein</topology>
    </subcellularLocation>
</comment>
<organism evidence="10">
    <name type="scientific">Thermosphaera aggregans</name>
    <dbReference type="NCBI Taxonomy" id="54254"/>
    <lineage>
        <taxon>Archaea</taxon>
        <taxon>Thermoproteota</taxon>
        <taxon>Thermoprotei</taxon>
        <taxon>Desulfurococcales</taxon>
        <taxon>Desulfurococcaceae</taxon>
        <taxon>Thermosphaera</taxon>
    </lineage>
</organism>
<comment type="caution">
    <text evidence="10">The sequence shown here is derived from an EMBL/GenBank/DDBJ whole genome shotgun (WGS) entry which is preliminary data.</text>
</comment>
<evidence type="ECO:0000256" key="4">
    <source>
        <dbReference type="ARBA" id="ARBA00022448"/>
    </source>
</evidence>
<protein>
    <submittedName>
        <fullName evidence="10">Inorganic phosphate transporter</fullName>
    </submittedName>
</protein>
<evidence type="ECO:0000256" key="7">
    <source>
        <dbReference type="ARBA" id="ARBA00022989"/>
    </source>
</evidence>
<keyword evidence="7 9" id="KW-1133">Transmembrane helix</keyword>
<feature type="transmembrane region" description="Helical" evidence="9">
    <location>
        <begin position="224"/>
        <end position="244"/>
    </location>
</feature>
<feature type="transmembrane region" description="Helical" evidence="9">
    <location>
        <begin position="51"/>
        <end position="71"/>
    </location>
</feature>
<feature type="transmembrane region" description="Helical" evidence="9">
    <location>
        <begin position="145"/>
        <end position="166"/>
    </location>
</feature>
<proteinExistence type="inferred from homology"/>
<feature type="transmembrane region" description="Helical" evidence="9">
    <location>
        <begin position="186"/>
        <end position="212"/>
    </location>
</feature>
<evidence type="ECO:0000256" key="8">
    <source>
        <dbReference type="ARBA" id="ARBA00023136"/>
    </source>
</evidence>
<evidence type="ECO:0000256" key="6">
    <source>
        <dbReference type="ARBA" id="ARBA00022692"/>
    </source>
</evidence>
<dbReference type="GO" id="GO:0016020">
    <property type="term" value="C:membrane"/>
    <property type="evidence" value="ECO:0007669"/>
    <property type="project" value="UniProtKB-SubCell"/>
</dbReference>
<dbReference type="PANTHER" id="PTHR11101:SF80">
    <property type="entry name" value="PHOSPHATE TRANSPORTER"/>
    <property type="match status" value="1"/>
</dbReference>
<feature type="transmembrane region" description="Helical" evidence="9">
    <location>
        <begin position="77"/>
        <end position="101"/>
    </location>
</feature>
<keyword evidence="6 9" id="KW-0812">Transmembrane</keyword>
<evidence type="ECO:0000256" key="3">
    <source>
        <dbReference type="ARBA" id="ARBA00009916"/>
    </source>
</evidence>
<dbReference type="GO" id="GO:0005315">
    <property type="term" value="F:phosphate transmembrane transporter activity"/>
    <property type="evidence" value="ECO:0007669"/>
    <property type="project" value="InterPro"/>
</dbReference>
<sequence length="354" mass="37277">MNSLNRAMDPIVLIAIGYCLSFFMAINIGGNDAANPVDTAVGSGVLTIRQALMLFSLGVFAGALLQGSYVIKTVGKGIVPTIPLAGAVATILAAGSWVLIATLKGMPISTSQSIVGGVIGVGLGMVLKGELSLSDLNFGVLSNIVLSWIISPLSAIFLSLILYMVFQKHLIKLETTAGGRRVIRMVMILTLLFSAYSFGANDVANATGVYLFVTSKYLGLPDPYTMFILASIGAAGIVVGGWSIGRKVIDTVAYKITKLDYGTGVVAEASNSLTVWLFTTIPSWLIGYGMPISTTHASVSSIIGVGIAKYGRKWFLSSKSVVLKIVFSWMLTLPITIIVGALFYYVIGLLVGGL</sequence>
<evidence type="ECO:0000256" key="9">
    <source>
        <dbReference type="SAM" id="Phobius"/>
    </source>
</evidence>
<dbReference type="InterPro" id="IPR001204">
    <property type="entry name" value="Phos_transporter"/>
</dbReference>
<evidence type="ECO:0000256" key="1">
    <source>
        <dbReference type="ARBA" id="ARBA00001981"/>
    </source>
</evidence>
<comment type="similarity">
    <text evidence="3">Belongs to the inorganic phosphate transporter (PiT) (TC 2.A.20) family.</text>
</comment>
<feature type="transmembrane region" description="Helical" evidence="9">
    <location>
        <begin position="322"/>
        <end position="347"/>
    </location>
</feature>
<accession>A0A7C2BLD0</accession>
<dbReference type="PANTHER" id="PTHR11101">
    <property type="entry name" value="PHOSPHATE TRANSPORTER"/>
    <property type="match status" value="1"/>
</dbReference>
<dbReference type="EMBL" id="DSJT01000033">
    <property type="protein sequence ID" value="HEF87773.1"/>
    <property type="molecule type" value="Genomic_DNA"/>
</dbReference>
<keyword evidence="5" id="KW-0592">Phosphate transport</keyword>
<dbReference type="Pfam" id="PF01384">
    <property type="entry name" value="PHO4"/>
    <property type="match status" value="1"/>
</dbReference>
<reference evidence="10" key="1">
    <citation type="journal article" date="2020" name="mSystems">
        <title>Genome- and Community-Level Interaction Insights into Carbon Utilization and Element Cycling Functions of Hydrothermarchaeota in Hydrothermal Sediment.</title>
        <authorList>
            <person name="Zhou Z."/>
            <person name="Liu Y."/>
            <person name="Xu W."/>
            <person name="Pan J."/>
            <person name="Luo Z.H."/>
            <person name="Li M."/>
        </authorList>
    </citation>
    <scope>NUCLEOTIDE SEQUENCE [LARGE SCALE GENOMIC DNA]</scope>
    <source>
        <strain evidence="10">SpSt-23</strain>
    </source>
</reference>
<keyword evidence="4" id="KW-0813">Transport</keyword>
<evidence type="ECO:0000313" key="10">
    <source>
        <dbReference type="EMBL" id="HEF87773.1"/>
    </source>
</evidence>
<gene>
    <name evidence="10" type="ORF">ENP55_05765</name>
</gene>
<dbReference type="AlphaFoldDB" id="A0A7C2BLD0"/>
<evidence type="ECO:0000256" key="5">
    <source>
        <dbReference type="ARBA" id="ARBA00022592"/>
    </source>
</evidence>
<feature type="transmembrane region" description="Helical" evidence="9">
    <location>
        <begin position="113"/>
        <end position="133"/>
    </location>
</feature>
<evidence type="ECO:0000256" key="2">
    <source>
        <dbReference type="ARBA" id="ARBA00004141"/>
    </source>
</evidence>
<dbReference type="GO" id="GO:0035435">
    <property type="term" value="P:phosphate ion transmembrane transport"/>
    <property type="evidence" value="ECO:0007669"/>
    <property type="project" value="TreeGrafter"/>
</dbReference>
<keyword evidence="8 9" id="KW-0472">Membrane</keyword>
<comment type="function">
    <text evidence="1">Potential transporter for phosphate.</text>
</comment>